<dbReference type="SMART" id="SM00327">
    <property type="entry name" value="VWA"/>
    <property type="match status" value="1"/>
</dbReference>
<dbReference type="EMBL" id="RYFG02000097">
    <property type="protein sequence ID" value="TRW94548.1"/>
    <property type="molecule type" value="Genomic_DNA"/>
</dbReference>
<evidence type="ECO:0000256" key="1">
    <source>
        <dbReference type="SAM" id="MobiDB-lite"/>
    </source>
</evidence>
<feature type="transmembrane region" description="Helical" evidence="2">
    <location>
        <begin position="43"/>
        <end position="68"/>
    </location>
</feature>
<dbReference type="Gene3D" id="3.40.50.410">
    <property type="entry name" value="von Willebrand factor, type A domain"/>
    <property type="match status" value="1"/>
</dbReference>
<dbReference type="RefSeq" id="WP_127029282.1">
    <property type="nucleotide sequence ID" value="NZ_RYFG02000097.1"/>
</dbReference>
<protein>
    <submittedName>
        <fullName evidence="4">VWA domain-containing protein</fullName>
    </submittedName>
</protein>
<dbReference type="Pfam" id="PF13519">
    <property type="entry name" value="VWA_2"/>
    <property type="match status" value="1"/>
</dbReference>
<keyword evidence="2" id="KW-1133">Transmembrane helix</keyword>
<gene>
    <name evidence="4" type="ORF">EKO24_011540</name>
</gene>
<accession>A0ABY3CB88</accession>
<sequence length="342" mass="36900">MNLAVNTPWALTGLVLALLPLFNSGMRTSPAPWTALIPGDALSAFVVCCLRLCAVAAIAGLVLGMAGLHRTEQSRERIGHGAHIVLLLDRSSSMDNTFAGRAPNGSDDGRDAGGRATHGAVAEESKAAAARRLLTEFVKQRQNDLIGVAEYSTSPLFVIPLTENKNAVQAAIAATATPALGFTHVSKGLGMAISFFEQQSVTGSRIVLLVSDGAAAIDHDSELKLREWFKRQQVRLYWIFLRTAGSPGIFDQPEDSRDDNAGAMPELYLHKFFLGLGSPYQAYEAESPDALKQAIADINRLENLPMHYVEHIPKQDLSAACYSVAAFLLLVLLGVKFCEVKR</sequence>
<name>A0ABY3CB88_9GAMM</name>
<evidence type="ECO:0000256" key="2">
    <source>
        <dbReference type="SAM" id="Phobius"/>
    </source>
</evidence>
<evidence type="ECO:0000313" key="4">
    <source>
        <dbReference type="EMBL" id="TRW94548.1"/>
    </source>
</evidence>
<keyword evidence="2" id="KW-0812">Transmembrane</keyword>
<keyword evidence="5" id="KW-1185">Reference proteome</keyword>
<feature type="region of interest" description="Disordered" evidence="1">
    <location>
        <begin position="98"/>
        <end position="121"/>
    </location>
</feature>
<dbReference type="PROSITE" id="PS50234">
    <property type="entry name" value="VWFA"/>
    <property type="match status" value="1"/>
</dbReference>
<dbReference type="CDD" id="cd00198">
    <property type="entry name" value="vWFA"/>
    <property type="match status" value="1"/>
</dbReference>
<evidence type="ECO:0000313" key="5">
    <source>
        <dbReference type="Proteomes" id="UP000733744"/>
    </source>
</evidence>
<keyword evidence="2" id="KW-0472">Membrane</keyword>
<organism evidence="4 5">
    <name type="scientific">Candidatus Methylobacter oryzae</name>
    <dbReference type="NCBI Taxonomy" id="2497749"/>
    <lineage>
        <taxon>Bacteria</taxon>
        <taxon>Pseudomonadati</taxon>
        <taxon>Pseudomonadota</taxon>
        <taxon>Gammaproteobacteria</taxon>
        <taxon>Methylococcales</taxon>
        <taxon>Methylococcaceae</taxon>
        <taxon>Methylobacter</taxon>
    </lineage>
</organism>
<proteinExistence type="predicted"/>
<reference evidence="4 5" key="1">
    <citation type="journal article" date="2019" name="Antonie Van Leeuwenhoek">
        <title>Description of 'Ca. Methylobacter oryzae' KRF1, a novel species from the environmentally important Methylobacter clade 2.</title>
        <authorList>
            <person name="Khatri K."/>
            <person name="Mohite J.A."/>
            <person name="Pandit P.S."/>
            <person name="Bahulikar R."/>
            <person name="Rahalkar M.C."/>
        </authorList>
    </citation>
    <scope>NUCLEOTIDE SEQUENCE [LARGE SCALE GENOMIC DNA]</scope>
    <source>
        <strain evidence="4 5">KRF1</strain>
    </source>
</reference>
<dbReference type="SUPFAM" id="SSF53300">
    <property type="entry name" value="vWA-like"/>
    <property type="match status" value="1"/>
</dbReference>
<dbReference type="InterPro" id="IPR036465">
    <property type="entry name" value="vWFA_dom_sf"/>
</dbReference>
<feature type="domain" description="VWFA" evidence="3">
    <location>
        <begin position="83"/>
        <end position="298"/>
    </location>
</feature>
<dbReference type="Proteomes" id="UP000733744">
    <property type="component" value="Unassembled WGS sequence"/>
</dbReference>
<evidence type="ECO:0000259" key="3">
    <source>
        <dbReference type="PROSITE" id="PS50234"/>
    </source>
</evidence>
<comment type="caution">
    <text evidence="4">The sequence shown here is derived from an EMBL/GenBank/DDBJ whole genome shotgun (WGS) entry which is preliminary data.</text>
</comment>
<dbReference type="InterPro" id="IPR002035">
    <property type="entry name" value="VWF_A"/>
</dbReference>